<sequence>MTFGAVAKMSWYLNEPELSKSAAQSLGLQTTGFSSGLHTFSVLRNKCAHHSQLWNRTFDVLVAALPKEKKREPKHKLPGPYSTIIVAKRWLNALIGDNDWADRVDALLSTNTVYQQGILNPTMK</sequence>
<reference evidence="1 2" key="1">
    <citation type="submission" date="2019-01" db="EMBL/GenBank/DDBJ databases">
        <title>Leucobacter muris sp. nov. isolated from the nose of a laboratory mouse.</title>
        <authorList>
            <person name="Benga L."/>
            <person name="Sproeer C."/>
            <person name="Schumann P."/>
            <person name="Verbarg S."/>
            <person name="Bunk B."/>
            <person name="Engelhardt E."/>
            <person name="Benten P.M."/>
            <person name="Sager M."/>
        </authorList>
    </citation>
    <scope>NUCLEOTIDE SEQUENCE [LARGE SCALE GENOMIC DNA]</scope>
    <source>
        <strain evidence="1 2">DSM 101948</strain>
    </source>
</reference>
<keyword evidence="2" id="KW-1185">Reference proteome</keyword>
<dbReference type="InterPro" id="IPR011664">
    <property type="entry name" value="Abi_system_AbiD/AbiF-like"/>
</dbReference>
<dbReference type="Pfam" id="PF07751">
    <property type="entry name" value="Abi_2"/>
    <property type="match status" value="1"/>
</dbReference>
<proteinExistence type="predicted"/>
<organism evidence="1 2">
    <name type="scientific">Leucobacter muris</name>
    <dbReference type="NCBI Taxonomy" id="1935379"/>
    <lineage>
        <taxon>Bacteria</taxon>
        <taxon>Bacillati</taxon>
        <taxon>Actinomycetota</taxon>
        <taxon>Actinomycetes</taxon>
        <taxon>Micrococcales</taxon>
        <taxon>Microbacteriaceae</taxon>
        <taxon>Leucobacter</taxon>
    </lineage>
</organism>
<accession>A0ABX5QC54</accession>
<evidence type="ECO:0000313" key="2">
    <source>
        <dbReference type="Proteomes" id="UP000285768"/>
    </source>
</evidence>
<evidence type="ECO:0000313" key="1">
    <source>
        <dbReference type="EMBL" id="QAB16647.1"/>
    </source>
</evidence>
<dbReference type="EMBL" id="CP035037">
    <property type="protein sequence ID" value="QAB16647.1"/>
    <property type="molecule type" value="Genomic_DNA"/>
</dbReference>
<gene>
    <name evidence="1" type="ORF">Leucomu_00675</name>
</gene>
<name>A0ABX5QC54_9MICO</name>
<dbReference type="Proteomes" id="UP000285768">
    <property type="component" value="Chromosome"/>
</dbReference>
<protein>
    <submittedName>
        <fullName evidence="1">Abi family protein</fullName>
    </submittedName>
</protein>